<dbReference type="AlphaFoldDB" id="A0A0H3NBW8"/>
<reference evidence="2 3" key="1">
    <citation type="journal article" date="2009" name="Genome Biol.">
        <title>Comparative genome and phenotypic analysis of Clostridium difficile 027 strains provides insight into the evolution of a hypervirulent bacterium.</title>
        <authorList>
            <person name="Stabler R.A."/>
            <person name="He M."/>
            <person name="Dawson L."/>
            <person name="Martin M."/>
            <person name="Valiente E."/>
            <person name="Corton C."/>
            <person name="Lawley T.D."/>
            <person name="Sebaihia M."/>
            <person name="Quail M.A."/>
            <person name="Rose G."/>
            <person name="Gerding D.N."/>
            <person name="Gibert M."/>
            <person name="Popoff M.R."/>
            <person name="Parkhill J."/>
            <person name="Dougan G."/>
            <person name="Wren B.W."/>
        </authorList>
    </citation>
    <scope>NUCLEOTIDE SEQUENCE [LARGE SCALE GENOMIC DNA]</scope>
    <source>
        <strain evidence="2 3">CD196</strain>
    </source>
</reference>
<gene>
    <name evidence="2" type="ordered locus">CD196_1732</name>
</gene>
<dbReference type="PANTHER" id="PTHR37299">
    <property type="entry name" value="TRANSCRIPTIONAL REGULATOR-RELATED"/>
    <property type="match status" value="1"/>
</dbReference>
<dbReference type="InterPro" id="IPR046947">
    <property type="entry name" value="LytR-like"/>
</dbReference>
<feature type="domain" description="HTH LytTR-type" evidence="1">
    <location>
        <begin position="26"/>
        <end position="92"/>
    </location>
</feature>
<dbReference type="Proteomes" id="UP000002068">
    <property type="component" value="Chromosome"/>
</dbReference>
<dbReference type="GO" id="GO:0000156">
    <property type="term" value="F:phosphorelay response regulator activity"/>
    <property type="evidence" value="ECO:0007669"/>
    <property type="project" value="InterPro"/>
</dbReference>
<sequence length="132" mass="15809">MILIKNTKIKLIKVLGGMEMKEENFINVEYEDKRFSINSKEVLYIEKQEYEVKIYTESGNYEVGENAPCIRKLLKEENFFKCSNSYIVNLDKCEFYLSNNCIFVNNNFIRILGSERKKKLKKKLEKLYDYED</sequence>
<dbReference type="GO" id="GO:0003677">
    <property type="term" value="F:DNA binding"/>
    <property type="evidence" value="ECO:0007669"/>
    <property type="project" value="InterPro"/>
</dbReference>
<dbReference type="PANTHER" id="PTHR37299:SF1">
    <property type="entry name" value="STAGE 0 SPORULATION PROTEIN A HOMOLOG"/>
    <property type="match status" value="1"/>
</dbReference>
<dbReference type="EMBL" id="FN538970">
    <property type="protein sequence ID" value="CBA63314.1"/>
    <property type="molecule type" value="Genomic_DNA"/>
</dbReference>
<dbReference type="KEGG" id="cdc:CD196_1732"/>
<evidence type="ECO:0000313" key="3">
    <source>
        <dbReference type="Proteomes" id="UP000002068"/>
    </source>
</evidence>
<evidence type="ECO:0000259" key="1">
    <source>
        <dbReference type="PROSITE" id="PS50930"/>
    </source>
</evidence>
<organism evidence="2 3">
    <name type="scientific">Clostridioides difficile (strain CD196)</name>
    <name type="common">Peptoclostridium difficile</name>
    <dbReference type="NCBI Taxonomy" id="645462"/>
    <lineage>
        <taxon>Bacteria</taxon>
        <taxon>Bacillati</taxon>
        <taxon>Bacillota</taxon>
        <taxon>Clostridia</taxon>
        <taxon>Peptostreptococcales</taxon>
        <taxon>Peptostreptococcaceae</taxon>
        <taxon>Clostridioides</taxon>
    </lineage>
</organism>
<dbReference type="InterPro" id="IPR007492">
    <property type="entry name" value="LytTR_DNA-bd_dom"/>
</dbReference>
<dbReference type="PROSITE" id="PS50930">
    <property type="entry name" value="HTH_LYTTR"/>
    <property type="match status" value="1"/>
</dbReference>
<evidence type="ECO:0000313" key="2">
    <source>
        <dbReference type="EMBL" id="CBA63314.1"/>
    </source>
</evidence>
<protein>
    <submittedName>
        <fullName evidence="2">Two-component system response regulator (Partial)</fullName>
    </submittedName>
</protein>
<accession>A0A0H3NBW8</accession>
<dbReference type="Pfam" id="PF04397">
    <property type="entry name" value="LytTR"/>
    <property type="match status" value="1"/>
</dbReference>
<dbReference type="SMART" id="SM00850">
    <property type="entry name" value="LytTR"/>
    <property type="match status" value="1"/>
</dbReference>
<dbReference type="HOGENOM" id="CLU_2131084_0_0_9"/>
<dbReference type="Gene3D" id="2.40.50.1020">
    <property type="entry name" value="LytTr DNA-binding domain"/>
    <property type="match status" value="1"/>
</dbReference>
<name>A0A0H3NBW8_CLODC</name>
<proteinExistence type="predicted"/>